<evidence type="ECO:0000256" key="1">
    <source>
        <dbReference type="SAM" id="Coils"/>
    </source>
</evidence>
<dbReference type="EMBL" id="JBJQOH010000004">
    <property type="protein sequence ID" value="KAL3686853.1"/>
    <property type="molecule type" value="Genomic_DNA"/>
</dbReference>
<feature type="coiled-coil region" evidence="1">
    <location>
        <begin position="157"/>
        <end position="184"/>
    </location>
</feature>
<name>A0ABD3H5Q4_9MARC</name>
<keyword evidence="1" id="KW-0175">Coiled coil</keyword>
<evidence type="ECO:0000313" key="2">
    <source>
        <dbReference type="EMBL" id="KAL3686853.1"/>
    </source>
</evidence>
<dbReference type="AlphaFoldDB" id="A0ABD3H5Q4"/>
<dbReference type="Proteomes" id="UP001633002">
    <property type="component" value="Unassembled WGS sequence"/>
</dbReference>
<keyword evidence="3" id="KW-1185">Reference proteome</keyword>
<protein>
    <submittedName>
        <fullName evidence="2">Uncharacterized protein</fullName>
    </submittedName>
</protein>
<accession>A0ABD3H5Q4</accession>
<proteinExistence type="predicted"/>
<organism evidence="2 3">
    <name type="scientific">Riccia sorocarpa</name>
    <dbReference type="NCBI Taxonomy" id="122646"/>
    <lineage>
        <taxon>Eukaryota</taxon>
        <taxon>Viridiplantae</taxon>
        <taxon>Streptophyta</taxon>
        <taxon>Embryophyta</taxon>
        <taxon>Marchantiophyta</taxon>
        <taxon>Marchantiopsida</taxon>
        <taxon>Marchantiidae</taxon>
        <taxon>Marchantiales</taxon>
        <taxon>Ricciaceae</taxon>
        <taxon>Riccia</taxon>
    </lineage>
</organism>
<reference evidence="2 3" key="1">
    <citation type="submission" date="2024-09" db="EMBL/GenBank/DDBJ databases">
        <title>Chromosome-scale assembly of Riccia sorocarpa.</title>
        <authorList>
            <person name="Paukszto L."/>
        </authorList>
    </citation>
    <scope>NUCLEOTIDE SEQUENCE [LARGE SCALE GENOMIC DNA]</scope>
    <source>
        <strain evidence="2">LP-2024</strain>
        <tissue evidence="2">Aerial parts of the thallus</tissue>
    </source>
</reference>
<evidence type="ECO:0000313" key="3">
    <source>
        <dbReference type="Proteomes" id="UP001633002"/>
    </source>
</evidence>
<gene>
    <name evidence="2" type="ORF">R1sor_013162</name>
</gene>
<comment type="caution">
    <text evidence="2">The sequence shown here is derived from an EMBL/GenBank/DDBJ whole genome shotgun (WGS) entry which is preliminary data.</text>
</comment>
<sequence length="223" mass="25370">MAAEFVTLKEFDARGFQSNRLPSFTIWQAADKLSRINSCDAANLSSEEIGALVRSQVFGVHWQMELGLNKKNQERTVWSIDRPDSSALYIDNPSIADLRLQFEQQTILHDDHEQQQKASSLFLSERKHLRYAISEIGRLSSIADDLTVTAEPLIRAVQQFRDELAELKSSLDAVSTELAKFESLNKLNFQSLIDSISSIHQLECIQLVFLCAECRMRAMYSCH</sequence>